<dbReference type="RefSeq" id="WP_248357427.1">
    <property type="nucleotide sequence ID" value="NZ_AP025591.1"/>
</dbReference>
<evidence type="ECO:0000259" key="2">
    <source>
        <dbReference type="Pfam" id="PF02915"/>
    </source>
</evidence>
<feature type="region of interest" description="Disordered" evidence="1">
    <location>
        <begin position="154"/>
        <end position="175"/>
    </location>
</feature>
<evidence type="ECO:0000313" key="4">
    <source>
        <dbReference type="Proteomes" id="UP001162891"/>
    </source>
</evidence>
<dbReference type="Proteomes" id="UP001162891">
    <property type="component" value="Chromosome"/>
</dbReference>
<dbReference type="PANTHER" id="PTHR33531">
    <property type="entry name" value="RUBRERYTHRIN SUBFAMILY"/>
    <property type="match status" value="1"/>
</dbReference>
<feature type="domain" description="Rubrerythrin diiron-binding" evidence="2">
    <location>
        <begin position="14"/>
        <end position="150"/>
    </location>
</feature>
<organism evidence="3 4">
    <name type="scientific">Anaeromyxobacter oryzae</name>
    <dbReference type="NCBI Taxonomy" id="2918170"/>
    <lineage>
        <taxon>Bacteria</taxon>
        <taxon>Pseudomonadati</taxon>
        <taxon>Myxococcota</taxon>
        <taxon>Myxococcia</taxon>
        <taxon>Myxococcales</taxon>
        <taxon>Cystobacterineae</taxon>
        <taxon>Anaeromyxobacteraceae</taxon>
        <taxon>Anaeromyxobacter</taxon>
    </lineage>
</organism>
<gene>
    <name evidence="3" type="ORF">AMOR_00590</name>
</gene>
<keyword evidence="4" id="KW-1185">Reference proteome</keyword>
<proteinExistence type="predicted"/>
<dbReference type="SUPFAM" id="SSF47240">
    <property type="entry name" value="Ferritin-like"/>
    <property type="match status" value="1"/>
</dbReference>
<accession>A0ABM7WNL9</accession>
<dbReference type="PANTHER" id="PTHR33531:SF7">
    <property type="entry name" value="HYPOTHETICAL MEMBRANE PROTEIN, CONSERVED"/>
    <property type="match status" value="1"/>
</dbReference>
<dbReference type="InterPro" id="IPR012347">
    <property type="entry name" value="Ferritin-like"/>
</dbReference>
<reference evidence="4" key="1">
    <citation type="journal article" date="2022" name="Int. J. Syst. Evol. Microbiol.">
        <title>Anaeromyxobacter oryzae sp. nov., Anaeromyxobacter diazotrophicus sp. nov. and Anaeromyxobacter paludicola sp. nov., isolated from paddy soils.</title>
        <authorList>
            <person name="Itoh H."/>
            <person name="Xu Z."/>
            <person name="Mise K."/>
            <person name="Masuda Y."/>
            <person name="Ushijima N."/>
            <person name="Hayakawa C."/>
            <person name="Shiratori Y."/>
            <person name="Senoo K."/>
        </authorList>
    </citation>
    <scope>NUCLEOTIDE SEQUENCE [LARGE SCALE GENOMIC DNA]</scope>
    <source>
        <strain evidence="4">Red232</strain>
    </source>
</reference>
<dbReference type="InterPro" id="IPR003251">
    <property type="entry name" value="Rr_diiron-bd_dom"/>
</dbReference>
<name>A0ABM7WNL9_9BACT</name>
<sequence length="175" mass="19868">MTQGIDFARLTLRDALDLAILMEDEAQERYEEFTRIVGGRYPGDASDMFRMMAQNEAKHRKQLSDRRAQLFAGQTTSVTRDMIDDLEAPDRGTPRVFMSARQAMEVALRAEEKARDFFDGALPHVQDPEVRALFQDLRAEEERHGEFVRARMVRLPPGPDVEEDEADAPGSDPGN</sequence>
<evidence type="ECO:0000313" key="3">
    <source>
        <dbReference type="EMBL" id="BDG01063.1"/>
    </source>
</evidence>
<dbReference type="InterPro" id="IPR009078">
    <property type="entry name" value="Ferritin-like_SF"/>
</dbReference>
<evidence type="ECO:0000256" key="1">
    <source>
        <dbReference type="SAM" id="MobiDB-lite"/>
    </source>
</evidence>
<dbReference type="Pfam" id="PF02915">
    <property type="entry name" value="Rubrerythrin"/>
    <property type="match status" value="1"/>
</dbReference>
<protein>
    <recommendedName>
        <fullName evidence="2">Rubrerythrin diiron-binding domain-containing protein</fullName>
    </recommendedName>
</protein>
<dbReference type="CDD" id="cd01045">
    <property type="entry name" value="Ferritin_like_AB"/>
    <property type="match status" value="1"/>
</dbReference>
<dbReference type="Gene3D" id="1.20.1260.10">
    <property type="match status" value="1"/>
</dbReference>
<dbReference type="EMBL" id="AP025591">
    <property type="protein sequence ID" value="BDG01063.1"/>
    <property type="molecule type" value="Genomic_DNA"/>
</dbReference>